<sequence>MSTDRSKDENAQTRNVLFSIVEDAVAASRYRTADIAATPTTGKEDSSDVVPHQTGENTVTAQTGGIYPFRGQVFFKWQSLGTKVRFEKIEYKIEKGNNNGGNNANVSIGLIGGSIITAKTDHGIQDGQWHTLTTNLEVNWSYAIFLVAEFIFDKSMAADPEASAVDTIYL</sequence>
<dbReference type="OrthoDB" id="6856984at2"/>
<organism evidence="1 2">
    <name type="scientific">Pseudomonas fluorescens</name>
    <dbReference type="NCBI Taxonomy" id="294"/>
    <lineage>
        <taxon>Bacteria</taxon>
        <taxon>Pseudomonadati</taxon>
        <taxon>Pseudomonadota</taxon>
        <taxon>Gammaproteobacteria</taxon>
        <taxon>Pseudomonadales</taxon>
        <taxon>Pseudomonadaceae</taxon>
        <taxon>Pseudomonas</taxon>
    </lineage>
</organism>
<gene>
    <name evidence="1" type="ORF">PS941_01614</name>
</gene>
<proteinExistence type="predicted"/>
<dbReference type="AlphaFoldDB" id="A0A5E7T3J3"/>
<dbReference type="RefSeq" id="WP_150692643.1">
    <property type="nucleotide sequence ID" value="NZ_CABVJC010000002.1"/>
</dbReference>
<protein>
    <submittedName>
        <fullName evidence="1">Uncharacterized protein</fullName>
    </submittedName>
</protein>
<evidence type="ECO:0000313" key="2">
    <source>
        <dbReference type="Proteomes" id="UP000326452"/>
    </source>
</evidence>
<reference evidence="1 2" key="1">
    <citation type="submission" date="2019-09" db="EMBL/GenBank/DDBJ databases">
        <authorList>
            <person name="Chandra G."/>
            <person name="Truman W A."/>
        </authorList>
    </citation>
    <scope>NUCLEOTIDE SEQUENCE [LARGE SCALE GENOMIC DNA]</scope>
    <source>
        <strain evidence="1">PS941</strain>
    </source>
</reference>
<dbReference type="Proteomes" id="UP000326452">
    <property type="component" value="Unassembled WGS sequence"/>
</dbReference>
<evidence type="ECO:0000313" key="1">
    <source>
        <dbReference type="EMBL" id="VVP90273.1"/>
    </source>
</evidence>
<accession>A0A5E7T3J3</accession>
<dbReference type="EMBL" id="CABVJC010000002">
    <property type="protein sequence ID" value="VVP90273.1"/>
    <property type="molecule type" value="Genomic_DNA"/>
</dbReference>
<name>A0A5E7T3J3_PSEFL</name>